<dbReference type="AlphaFoldDB" id="A0A9Q0L4H2"/>
<comment type="caution">
    <text evidence="1">The sequence shown here is derived from an EMBL/GenBank/DDBJ whole genome shotgun (WGS) entry which is preliminary data.</text>
</comment>
<name>A0A9Q0L4H2_9MAGN</name>
<dbReference type="EMBL" id="JAMYWD010000001">
    <property type="protein sequence ID" value="KAJ4982106.1"/>
    <property type="molecule type" value="Genomic_DNA"/>
</dbReference>
<evidence type="ECO:0000313" key="1">
    <source>
        <dbReference type="EMBL" id="KAJ4982106.1"/>
    </source>
</evidence>
<keyword evidence="2" id="KW-1185">Reference proteome</keyword>
<gene>
    <name evidence="1" type="ORF">NE237_032943</name>
</gene>
<organism evidence="1 2">
    <name type="scientific">Protea cynaroides</name>
    <dbReference type="NCBI Taxonomy" id="273540"/>
    <lineage>
        <taxon>Eukaryota</taxon>
        <taxon>Viridiplantae</taxon>
        <taxon>Streptophyta</taxon>
        <taxon>Embryophyta</taxon>
        <taxon>Tracheophyta</taxon>
        <taxon>Spermatophyta</taxon>
        <taxon>Magnoliopsida</taxon>
        <taxon>Proteales</taxon>
        <taxon>Proteaceae</taxon>
        <taxon>Protea</taxon>
    </lineage>
</organism>
<dbReference type="Proteomes" id="UP001141806">
    <property type="component" value="Unassembled WGS sequence"/>
</dbReference>
<accession>A0A9Q0L4H2</accession>
<reference evidence="1" key="1">
    <citation type="journal article" date="2023" name="Plant J.">
        <title>The genome of the king protea, Protea cynaroides.</title>
        <authorList>
            <person name="Chang J."/>
            <person name="Duong T.A."/>
            <person name="Schoeman C."/>
            <person name="Ma X."/>
            <person name="Roodt D."/>
            <person name="Barker N."/>
            <person name="Li Z."/>
            <person name="Van de Peer Y."/>
            <person name="Mizrachi E."/>
        </authorList>
    </citation>
    <scope>NUCLEOTIDE SEQUENCE</scope>
    <source>
        <tissue evidence="1">Young leaves</tissue>
    </source>
</reference>
<sequence length="69" mass="8211">MCSSSSLPSFHLSLRFHYFFFSILSETRGMPRQQWRIPAQRLRLHFMVNATGGDSVKNCEWWTPFIRLC</sequence>
<proteinExistence type="predicted"/>
<protein>
    <submittedName>
        <fullName evidence="1">Uncharacterized protein</fullName>
    </submittedName>
</protein>
<evidence type="ECO:0000313" key="2">
    <source>
        <dbReference type="Proteomes" id="UP001141806"/>
    </source>
</evidence>